<feature type="compositionally biased region" description="Low complexity" evidence="1">
    <location>
        <begin position="106"/>
        <end position="118"/>
    </location>
</feature>
<feature type="region of interest" description="Disordered" evidence="1">
    <location>
        <begin position="99"/>
        <end position="118"/>
    </location>
</feature>
<dbReference type="Gene3D" id="1.10.238.10">
    <property type="entry name" value="EF-hand"/>
    <property type="match status" value="1"/>
</dbReference>
<dbReference type="InterPro" id="IPR002048">
    <property type="entry name" value="EF_hand_dom"/>
</dbReference>
<dbReference type="EMBL" id="LT670817">
    <property type="protein sequence ID" value="SHH67237.1"/>
    <property type="molecule type" value="Genomic_DNA"/>
</dbReference>
<evidence type="ECO:0000259" key="2">
    <source>
        <dbReference type="PROSITE" id="PS50222"/>
    </source>
</evidence>
<sequence>MDISGVGAAGAMHAVSGASSSGPPQQKMSGLYDSIDTSGSGSITQSQFEQAFQTKNPPAVFQNQRADAIFSALDPGGTGSVSKQDFVSGMSKLMASLRADNAGQTASPSSQPSASLAASVQSLNQIGKASPQQTQLPGSLINLQA</sequence>
<gene>
    <name evidence="3" type="ORF">SAMN05443248_5627</name>
</gene>
<feature type="region of interest" description="Disordered" evidence="1">
    <location>
        <begin position="1"/>
        <end position="50"/>
    </location>
</feature>
<dbReference type="GO" id="GO:0005509">
    <property type="term" value="F:calcium ion binding"/>
    <property type="evidence" value="ECO:0007669"/>
    <property type="project" value="InterPro"/>
</dbReference>
<name>A0A1M5UW32_9BRAD</name>
<evidence type="ECO:0000313" key="3">
    <source>
        <dbReference type="EMBL" id="SHH67237.1"/>
    </source>
</evidence>
<evidence type="ECO:0000256" key="1">
    <source>
        <dbReference type="SAM" id="MobiDB-lite"/>
    </source>
</evidence>
<proteinExistence type="predicted"/>
<dbReference type="SUPFAM" id="SSF47473">
    <property type="entry name" value="EF-hand"/>
    <property type="match status" value="1"/>
</dbReference>
<dbReference type="OrthoDB" id="8455725at2"/>
<dbReference type="InterPro" id="IPR011992">
    <property type="entry name" value="EF-hand-dom_pair"/>
</dbReference>
<accession>A0A1M5UW32</accession>
<dbReference type="Pfam" id="PF13499">
    <property type="entry name" value="EF-hand_7"/>
    <property type="match status" value="1"/>
</dbReference>
<reference evidence="3 4" key="1">
    <citation type="submission" date="2016-11" db="EMBL/GenBank/DDBJ databases">
        <authorList>
            <person name="Jaros S."/>
            <person name="Januszkiewicz K."/>
            <person name="Wedrychowicz H."/>
        </authorList>
    </citation>
    <scope>NUCLEOTIDE SEQUENCE [LARGE SCALE GENOMIC DNA]</scope>
    <source>
        <strain evidence="3 4">GAS138</strain>
    </source>
</reference>
<feature type="compositionally biased region" description="Polar residues" evidence="1">
    <location>
        <begin position="17"/>
        <end position="28"/>
    </location>
</feature>
<feature type="domain" description="EF-hand" evidence="2">
    <location>
        <begin position="61"/>
        <end position="96"/>
    </location>
</feature>
<feature type="compositionally biased region" description="Polar residues" evidence="1">
    <location>
        <begin position="35"/>
        <end position="50"/>
    </location>
</feature>
<organism evidence="3 4">
    <name type="scientific">Bradyrhizobium erythrophlei</name>
    <dbReference type="NCBI Taxonomy" id="1437360"/>
    <lineage>
        <taxon>Bacteria</taxon>
        <taxon>Pseudomonadati</taxon>
        <taxon>Pseudomonadota</taxon>
        <taxon>Alphaproteobacteria</taxon>
        <taxon>Hyphomicrobiales</taxon>
        <taxon>Nitrobacteraceae</taxon>
        <taxon>Bradyrhizobium</taxon>
    </lineage>
</organism>
<dbReference type="AlphaFoldDB" id="A0A1M5UW32"/>
<dbReference type="PROSITE" id="PS50222">
    <property type="entry name" value="EF_HAND_2"/>
    <property type="match status" value="1"/>
</dbReference>
<dbReference type="Proteomes" id="UP000189796">
    <property type="component" value="Chromosome I"/>
</dbReference>
<feature type="region of interest" description="Disordered" evidence="1">
    <location>
        <begin position="126"/>
        <end position="145"/>
    </location>
</feature>
<dbReference type="RefSeq" id="WP_079604199.1">
    <property type="nucleotide sequence ID" value="NZ_LT670817.1"/>
</dbReference>
<protein>
    <recommendedName>
        <fullName evidence="2">EF-hand domain-containing protein</fullName>
    </recommendedName>
</protein>
<evidence type="ECO:0000313" key="4">
    <source>
        <dbReference type="Proteomes" id="UP000189796"/>
    </source>
</evidence>